<reference evidence="1 2" key="1">
    <citation type="submission" date="2021-12" db="EMBL/GenBank/DDBJ databases">
        <title>Genome sequencing of bacteria with rrn-lacking chromosome and rrn-plasmid.</title>
        <authorList>
            <person name="Anda M."/>
            <person name="Iwasaki W."/>
        </authorList>
    </citation>
    <scope>NUCLEOTIDE SEQUENCE [LARGE SCALE GENOMIC DNA]</scope>
    <source>
        <strain evidence="1 2">DSM 100852</strain>
    </source>
</reference>
<dbReference type="KEGG" id="fax:FUAX_05240"/>
<evidence type="ECO:0000313" key="2">
    <source>
        <dbReference type="Proteomes" id="UP001348817"/>
    </source>
</evidence>
<dbReference type="RefSeq" id="WP_338393371.1">
    <property type="nucleotide sequence ID" value="NZ_AP025314.1"/>
</dbReference>
<gene>
    <name evidence="1" type="ORF">FUAX_05240</name>
</gene>
<dbReference type="AlphaFoldDB" id="A0AAU9CRV7"/>
<sequence>MISLDEIKLFLGDENIEIETSQGKFILCKADEIQEFYPKIYSYGLDDEREYFTPKGKDPKKEHGIYTGKAINLMKNSEYYDPLGVLMYLPDLKMVGTWDGGHYQIGVFQGVTWKEISADLSSFIVSMWGNRNFDNILEVFEPWDKWEFKPTEIKEEE</sequence>
<protein>
    <recommendedName>
        <fullName evidence="3">SMI1/KNR4 family protein</fullName>
    </recommendedName>
</protein>
<dbReference type="EMBL" id="AP025314">
    <property type="protein sequence ID" value="BDD08092.1"/>
    <property type="molecule type" value="Genomic_DNA"/>
</dbReference>
<proteinExistence type="predicted"/>
<dbReference type="Proteomes" id="UP001348817">
    <property type="component" value="Chromosome"/>
</dbReference>
<evidence type="ECO:0000313" key="1">
    <source>
        <dbReference type="EMBL" id="BDD08092.1"/>
    </source>
</evidence>
<name>A0AAU9CRV7_9BACT</name>
<keyword evidence="2" id="KW-1185">Reference proteome</keyword>
<accession>A0AAU9CRV7</accession>
<organism evidence="1 2">
    <name type="scientific">Fulvitalea axinellae</name>
    <dbReference type="NCBI Taxonomy" id="1182444"/>
    <lineage>
        <taxon>Bacteria</taxon>
        <taxon>Pseudomonadati</taxon>
        <taxon>Bacteroidota</taxon>
        <taxon>Cytophagia</taxon>
        <taxon>Cytophagales</taxon>
        <taxon>Persicobacteraceae</taxon>
        <taxon>Fulvitalea</taxon>
    </lineage>
</organism>
<evidence type="ECO:0008006" key="3">
    <source>
        <dbReference type="Google" id="ProtNLM"/>
    </source>
</evidence>